<accession>A0A9P5ZHL9</accession>
<protein>
    <submittedName>
        <fullName evidence="2">Uncharacterized protein</fullName>
    </submittedName>
</protein>
<evidence type="ECO:0000256" key="1">
    <source>
        <dbReference type="SAM" id="SignalP"/>
    </source>
</evidence>
<sequence length="227" mass="25202">MSSPHCFILSAALDFSYLAAATSAPCNPSAAGSRGGNTPVQRYQNIAHDHSLPFALPLAIVVYLLPLLTDGRMRASFTCGAREKRGRYYVRVTGSRRGRVHVLQVRDRSSWTTAKTKAFLRRNSHSVQRRGLLRHQTIKPVVPHTFALWLARKLAGGNKDKAERMYQIFVFIMVETQGGVVGTVSKCEMSNFDVFALQKWMNALSKAERGSYVVVDKHAAGGSNHRL</sequence>
<evidence type="ECO:0000313" key="3">
    <source>
        <dbReference type="Proteomes" id="UP000807025"/>
    </source>
</evidence>
<dbReference type="AlphaFoldDB" id="A0A9P5ZHL9"/>
<evidence type="ECO:0000313" key="2">
    <source>
        <dbReference type="EMBL" id="KAF9488427.1"/>
    </source>
</evidence>
<keyword evidence="3" id="KW-1185">Reference proteome</keyword>
<reference evidence="2" key="1">
    <citation type="submission" date="2020-11" db="EMBL/GenBank/DDBJ databases">
        <authorList>
            <consortium name="DOE Joint Genome Institute"/>
            <person name="Ahrendt S."/>
            <person name="Riley R."/>
            <person name="Andreopoulos W."/>
            <person name="Labutti K."/>
            <person name="Pangilinan J."/>
            <person name="Ruiz-Duenas F.J."/>
            <person name="Barrasa J.M."/>
            <person name="Sanchez-Garcia M."/>
            <person name="Camarero S."/>
            <person name="Miyauchi S."/>
            <person name="Serrano A."/>
            <person name="Linde D."/>
            <person name="Babiker R."/>
            <person name="Drula E."/>
            <person name="Ayuso-Fernandez I."/>
            <person name="Pacheco R."/>
            <person name="Padilla G."/>
            <person name="Ferreira P."/>
            <person name="Barriuso J."/>
            <person name="Kellner H."/>
            <person name="Castanera R."/>
            <person name="Alfaro M."/>
            <person name="Ramirez L."/>
            <person name="Pisabarro A.G."/>
            <person name="Kuo A."/>
            <person name="Tritt A."/>
            <person name="Lipzen A."/>
            <person name="He G."/>
            <person name="Yan M."/>
            <person name="Ng V."/>
            <person name="Cullen D."/>
            <person name="Martin F."/>
            <person name="Rosso M.-N."/>
            <person name="Henrissat B."/>
            <person name="Hibbett D."/>
            <person name="Martinez A.T."/>
            <person name="Grigoriev I.V."/>
        </authorList>
    </citation>
    <scope>NUCLEOTIDE SEQUENCE</scope>
    <source>
        <strain evidence="2">ATCC 90797</strain>
    </source>
</reference>
<feature type="signal peptide" evidence="1">
    <location>
        <begin position="1"/>
        <end position="21"/>
    </location>
</feature>
<feature type="chain" id="PRO_5040227968" evidence="1">
    <location>
        <begin position="22"/>
        <end position="227"/>
    </location>
</feature>
<keyword evidence="1" id="KW-0732">Signal</keyword>
<gene>
    <name evidence="2" type="ORF">BDN71DRAFT_1499496</name>
</gene>
<proteinExistence type="predicted"/>
<name>A0A9P5ZHL9_PLEER</name>
<comment type="caution">
    <text evidence="2">The sequence shown here is derived from an EMBL/GenBank/DDBJ whole genome shotgun (WGS) entry which is preliminary data.</text>
</comment>
<dbReference type="EMBL" id="MU154714">
    <property type="protein sequence ID" value="KAF9488427.1"/>
    <property type="molecule type" value="Genomic_DNA"/>
</dbReference>
<dbReference type="Proteomes" id="UP000807025">
    <property type="component" value="Unassembled WGS sequence"/>
</dbReference>
<organism evidence="2 3">
    <name type="scientific">Pleurotus eryngii</name>
    <name type="common">Boletus of the steppes</name>
    <dbReference type="NCBI Taxonomy" id="5323"/>
    <lineage>
        <taxon>Eukaryota</taxon>
        <taxon>Fungi</taxon>
        <taxon>Dikarya</taxon>
        <taxon>Basidiomycota</taxon>
        <taxon>Agaricomycotina</taxon>
        <taxon>Agaricomycetes</taxon>
        <taxon>Agaricomycetidae</taxon>
        <taxon>Agaricales</taxon>
        <taxon>Pleurotineae</taxon>
        <taxon>Pleurotaceae</taxon>
        <taxon>Pleurotus</taxon>
    </lineage>
</organism>